<evidence type="ECO:0000313" key="2">
    <source>
        <dbReference type="Proteomes" id="UP000271624"/>
    </source>
</evidence>
<sequence>MSPLDTMTKRFGINLAWAPLLGLLFSTSAKADFKGSLNVEIDGLRNNAGQVCITLFGSSKGFPNEGKKALQDKCFKITEIPLNIKFNQLKAGSYAVVLLHDENSTKTMEMDSLGMPREGFGFSQNPEITNRAPKFSESAFFIAGPETNIKINIKYMSGF</sequence>
<keyword evidence="2" id="KW-1185">Reference proteome</keyword>
<evidence type="ECO:0008006" key="3">
    <source>
        <dbReference type="Google" id="ProtNLM"/>
    </source>
</evidence>
<accession>A0A3S1CST0</accession>
<gene>
    <name evidence="1" type="ORF">DSM106972_003160</name>
</gene>
<dbReference type="RefSeq" id="WP_233787295.1">
    <property type="nucleotide sequence ID" value="NZ_RSCL01000001.1"/>
</dbReference>
<organism evidence="1 2">
    <name type="scientific">Dulcicalothrix desertica PCC 7102</name>
    <dbReference type="NCBI Taxonomy" id="232991"/>
    <lineage>
        <taxon>Bacteria</taxon>
        <taxon>Bacillati</taxon>
        <taxon>Cyanobacteriota</taxon>
        <taxon>Cyanophyceae</taxon>
        <taxon>Nostocales</taxon>
        <taxon>Calotrichaceae</taxon>
        <taxon>Dulcicalothrix</taxon>
    </lineage>
</organism>
<dbReference type="InterPro" id="IPR018673">
    <property type="entry name" value="DUF2141"/>
</dbReference>
<dbReference type="Proteomes" id="UP000271624">
    <property type="component" value="Unassembled WGS sequence"/>
</dbReference>
<name>A0A3S1CST0_9CYAN</name>
<proteinExistence type="predicted"/>
<dbReference type="Pfam" id="PF09912">
    <property type="entry name" value="DUF2141"/>
    <property type="match status" value="1"/>
</dbReference>
<reference evidence="1" key="2">
    <citation type="journal article" date="2019" name="Genome Biol. Evol.">
        <title>Day and night: Metabolic profiles and evolutionary relationships of six axenic non-marine cyanobacteria.</title>
        <authorList>
            <person name="Will S.E."/>
            <person name="Henke P."/>
            <person name="Boedeker C."/>
            <person name="Huang S."/>
            <person name="Brinkmann H."/>
            <person name="Rohde M."/>
            <person name="Jarek M."/>
            <person name="Friedl T."/>
            <person name="Seufert S."/>
            <person name="Schumacher M."/>
            <person name="Overmann J."/>
            <person name="Neumann-Schaal M."/>
            <person name="Petersen J."/>
        </authorList>
    </citation>
    <scope>NUCLEOTIDE SEQUENCE [LARGE SCALE GENOMIC DNA]</scope>
    <source>
        <strain evidence="1">PCC 7102</strain>
    </source>
</reference>
<comment type="caution">
    <text evidence="1">The sequence shown here is derived from an EMBL/GenBank/DDBJ whole genome shotgun (WGS) entry which is preliminary data.</text>
</comment>
<dbReference type="AlphaFoldDB" id="A0A3S1CST0"/>
<dbReference type="EMBL" id="RSCL01000001">
    <property type="protein sequence ID" value="RUT09821.1"/>
    <property type="molecule type" value="Genomic_DNA"/>
</dbReference>
<evidence type="ECO:0000313" key="1">
    <source>
        <dbReference type="EMBL" id="RUT09821.1"/>
    </source>
</evidence>
<protein>
    <recommendedName>
        <fullName evidence="3">DUF2141 domain-containing protein</fullName>
    </recommendedName>
</protein>
<reference evidence="1" key="1">
    <citation type="submission" date="2018-12" db="EMBL/GenBank/DDBJ databases">
        <authorList>
            <person name="Will S."/>
            <person name="Neumann-Schaal M."/>
            <person name="Henke P."/>
        </authorList>
    </citation>
    <scope>NUCLEOTIDE SEQUENCE</scope>
    <source>
        <strain evidence="1">PCC 7102</strain>
    </source>
</reference>